<keyword evidence="6" id="KW-0256">Endoplasmic reticulum</keyword>
<dbReference type="Pfam" id="PF00106">
    <property type="entry name" value="adh_short"/>
    <property type="match status" value="1"/>
</dbReference>
<evidence type="ECO:0000256" key="13">
    <source>
        <dbReference type="ARBA" id="ARBA00039801"/>
    </source>
</evidence>
<sequence length="245" mass="27052">MHPILDFLWFAVFATYCYVEALVKCFIPVKRKSVAGEIVLITGAANGIGRHTAFEFAKQRSRLVLWDIDKSGIEETAEDCRKLGVEAYPYVVDCSLKEEIYSAAEKTIKAFLPAMMKNNHGHVVNIVSVAALVSTPFLVTYCSSKFAALGLHKGFSKELLALGKDGIKTTCLCPYFVSTPLVKNIESRIIPVLKPEAVAKRLMDGILCNQKMIVMPSLASIILPERALVALNKILISNLQKLSKF</sequence>
<keyword evidence="7" id="KW-0521">NADP</keyword>
<dbReference type="GO" id="GO:0006694">
    <property type="term" value="P:steroid biosynthetic process"/>
    <property type="evidence" value="ECO:0007669"/>
    <property type="project" value="UniProtKB-KW"/>
</dbReference>
<dbReference type="InterPro" id="IPR020904">
    <property type="entry name" value="Sc_DH/Rdtase_CS"/>
</dbReference>
<keyword evidence="5" id="KW-0732">Signal</keyword>
<evidence type="ECO:0000256" key="6">
    <source>
        <dbReference type="ARBA" id="ARBA00022824"/>
    </source>
</evidence>
<keyword evidence="3" id="KW-0444">Lipid biosynthesis</keyword>
<organism evidence="18 19">
    <name type="scientific">Pseudonaja textilis</name>
    <name type="common">Eastern brown snake</name>
    <dbReference type="NCBI Taxonomy" id="8673"/>
    <lineage>
        <taxon>Eukaryota</taxon>
        <taxon>Metazoa</taxon>
        <taxon>Chordata</taxon>
        <taxon>Craniata</taxon>
        <taxon>Vertebrata</taxon>
        <taxon>Euteleostomi</taxon>
        <taxon>Lepidosauria</taxon>
        <taxon>Squamata</taxon>
        <taxon>Bifurcata</taxon>
        <taxon>Unidentata</taxon>
        <taxon>Episquamata</taxon>
        <taxon>Toxicofera</taxon>
        <taxon>Serpentes</taxon>
        <taxon>Colubroidea</taxon>
        <taxon>Elapidae</taxon>
        <taxon>Hydrophiinae</taxon>
        <taxon>Pseudonaja</taxon>
    </lineage>
</organism>
<keyword evidence="10" id="KW-0443">Lipid metabolism</keyword>
<evidence type="ECO:0000256" key="16">
    <source>
        <dbReference type="ARBA" id="ARBA00048022"/>
    </source>
</evidence>
<dbReference type="Gene3D" id="3.40.50.720">
    <property type="entry name" value="NAD(P)-binding Rossmann-like Domain"/>
    <property type="match status" value="2"/>
</dbReference>
<keyword evidence="19" id="KW-1185">Reference proteome</keyword>
<evidence type="ECO:0000256" key="7">
    <source>
        <dbReference type="ARBA" id="ARBA00022857"/>
    </source>
</evidence>
<dbReference type="GO" id="GO:0004303">
    <property type="term" value="F:estradiol 17-beta-dehydrogenase [NAD(P)+] activity"/>
    <property type="evidence" value="ECO:0007669"/>
    <property type="project" value="UniProtKB-EC"/>
</dbReference>
<accession>A0A670Z252</accession>
<dbReference type="EC" id="1.1.1.62" evidence="11"/>
<keyword evidence="8" id="KW-0752">Steroid biosynthesis</keyword>
<evidence type="ECO:0000256" key="8">
    <source>
        <dbReference type="ARBA" id="ARBA00022955"/>
    </source>
</evidence>
<evidence type="ECO:0000256" key="5">
    <source>
        <dbReference type="ARBA" id="ARBA00022729"/>
    </source>
</evidence>
<dbReference type="SUPFAM" id="SSF51735">
    <property type="entry name" value="NAD(P)-binding Rossmann-fold domains"/>
    <property type="match status" value="1"/>
</dbReference>
<dbReference type="GeneTree" id="ENSGT00940000160856"/>
<evidence type="ECO:0000256" key="12">
    <source>
        <dbReference type="ARBA" id="ARBA00038261"/>
    </source>
</evidence>
<evidence type="ECO:0000256" key="3">
    <source>
        <dbReference type="ARBA" id="ARBA00022516"/>
    </source>
</evidence>
<dbReference type="PRINTS" id="PR00081">
    <property type="entry name" value="GDHRDH"/>
</dbReference>
<dbReference type="PANTHER" id="PTHR24322:SF489">
    <property type="entry name" value="ESTRADIOL 17-BETA-DEHYDROGENASE 11"/>
    <property type="match status" value="1"/>
</dbReference>
<dbReference type="Proteomes" id="UP000472273">
    <property type="component" value="Unplaced"/>
</dbReference>
<reference evidence="18" key="2">
    <citation type="submission" date="2025-09" db="UniProtKB">
        <authorList>
            <consortium name="Ensembl"/>
        </authorList>
    </citation>
    <scope>IDENTIFICATION</scope>
</reference>
<dbReference type="GO" id="GO:0005783">
    <property type="term" value="C:endoplasmic reticulum"/>
    <property type="evidence" value="ECO:0007669"/>
    <property type="project" value="UniProtKB-SubCell"/>
</dbReference>
<evidence type="ECO:0000256" key="17">
    <source>
        <dbReference type="ARBA" id="ARBA00048906"/>
    </source>
</evidence>
<dbReference type="Ensembl" id="ENSPTXT00000017863.1">
    <property type="protein sequence ID" value="ENSPTXP00000017339.1"/>
    <property type="gene ID" value="ENSPTXG00000011939.1"/>
</dbReference>
<reference evidence="18" key="1">
    <citation type="submission" date="2025-08" db="UniProtKB">
        <authorList>
            <consortium name="Ensembl"/>
        </authorList>
    </citation>
    <scope>IDENTIFICATION</scope>
</reference>
<evidence type="ECO:0000313" key="18">
    <source>
        <dbReference type="Ensembl" id="ENSPTXP00000017339.1"/>
    </source>
</evidence>
<evidence type="ECO:0000256" key="14">
    <source>
        <dbReference type="ARBA" id="ARBA00042233"/>
    </source>
</evidence>
<keyword evidence="9" id="KW-0560">Oxidoreductase</keyword>
<comment type="catalytic activity">
    <reaction evidence="17">
        <text>17beta-estradiol + NADP(+) = estrone + NADPH + H(+)</text>
        <dbReference type="Rhea" id="RHEA:24616"/>
        <dbReference type="ChEBI" id="CHEBI:15378"/>
        <dbReference type="ChEBI" id="CHEBI:16469"/>
        <dbReference type="ChEBI" id="CHEBI:17263"/>
        <dbReference type="ChEBI" id="CHEBI:57783"/>
        <dbReference type="ChEBI" id="CHEBI:58349"/>
        <dbReference type="EC" id="1.1.1.62"/>
    </reaction>
</comment>
<proteinExistence type="inferred from homology"/>
<protein>
    <recommendedName>
        <fullName evidence="13">Estradiol 17-beta-dehydrogenase 11</fullName>
        <ecNumber evidence="11">1.1.1.62</ecNumber>
    </recommendedName>
    <alternativeName>
        <fullName evidence="14">17-beta-hydroxysteroid dehydrogenase 11</fullName>
    </alternativeName>
    <alternativeName>
        <fullName evidence="15">Dehydrogenase/reductase SDR family member 8</fullName>
    </alternativeName>
</protein>
<comment type="subcellular location">
    <subcellularLocation>
        <location evidence="1">Endoplasmic reticulum</location>
    </subcellularLocation>
    <subcellularLocation>
        <location evidence="2">Lipid droplet</location>
    </subcellularLocation>
</comment>
<comment type="similarity">
    <text evidence="12">Belongs to the short-chain dehydrogenases/reductases (SDR) family. 17-beta-HSD 3 subfamily.</text>
</comment>
<dbReference type="InterPro" id="IPR002347">
    <property type="entry name" value="SDR_fam"/>
</dbReference>
<dbReference type="PANTHER" id="PTHR24322">
    <property type="entry name" value="PKSB"/>
    <property type="match status" value="1"/>
</dbReference>
<comment type="catalytic activity">
    <reaction evidence="16">
        <text>17beta-estradiol + NAD(+) = estrone + NADH + H(+)</text>
        <dbReference type="Rhea" id="RHEA:24612"/>
        <dbReference type="ChEBI" id="CHEBI:15378"/>
        <dbReference type="ChEBI" id="CHEBI:16469"/>
        <dbReference type="ChEBI" id="CHEBI:17263"/>
        <dbReference type="ChEBI" id="CHEBI:57540"/>
        <dbReference type="ChEBI" id="CHEBI:57945"/>
        <dbReference type="EC" id="1.1.1.62"/>
    </reaction>
</comment>
<gene>
    <name evidence="18" type="primary">LOC113434865</name>
</gene>
<dbReference type="AlphaFoldDB" id="A0A670Z252"/>
<dbReference type="PROSITE" id="PS00061">
    <property type="entry name" value="ADH_SHORT"/>
    <property type="match status" value="1"/>
</dbReference>
<dbReference type="InterPro" id="IPR036291">
    <property type="entry name" value="NAD(P)-bd_dom_sf"/>
</dbReference>
<evidence type="ECO:0000256" key="10">
    <source>
        <dbReference type="ARBA" id="ARBA00023098"/>
    </source>
</evidence>
<evidence type="ECO:0000256" key="11">
    <source>
        <dbReference type="ARBA" id="ARBA00024072"/>
    </source>
</evidence>
<evidence type="ECO:0000256" key="2">
    <source>
        <dbReference type="ARBA" id="ARBA00004502"/>
    </source>
</evidence>
<name>A0A670Z252_PSETE</name>
<evidence type="ECO:0000256" key="9">
    <source>
        <dbReference type="ARBA" id="ARBA00023002"/>
    </source>
</evidence>
<evidence type="ECO:0000256" key="15">
    <source>
        <dbReference type="ARBA" id="ARBA00042911"/>
    </source>
</evidence>
<evidence type="ECO:0000256" key="4">
    <source>
        <dbReference type="ARBA" id="ARBA00022677"/>
    </source>
</evidence>
<evidence type="ECO:0000313" key="19">
    <source>
        <dbReference type="Proteomes" id="UP000472273"/>
    </source>
</evidence>
<evidence type="ECO:0000256" key="1">
    <source>
        <dbReference type="ARBA" id="ARBA00004240"/>
    </source>
</evidence>
<dbReference type="OMA" id="CPSIINT"/>
<keyword evidence="4" id="KW-0551">Lipid droplet</keyword>
<dbReference type="GO" id="GO:0005811">
    <property type="term" value="C:lipid droplet"/>
    <property type="evidence" value="ECO:0007669"/>
    <property type="project" value="UniProtKB-SubCell"/>
</dbReference>